<dbReference type="InterPro" id="IPR003615">
    <property type="entry name" value="HNH_nuc"/>
</dbReference>
<evidence type="ECO:0000256" key="6">
    <source>
        <dbReference type="SAM" id="MobiDB-lite"/>
    </source>
</evidence>
<dbReference type="InterPro" id="IPR016151">
    <property type="entry name" value="DNA_mismatch_repair_MutS_N"/>
</dbReference>
<reference evidence="9" key="1">
    <citation type="journal article" date="2020" name="Nature">
        <title>Giant virus diversity and host interactions through global metagenomics.</title>
        <authorList>
            <person name="Schulz F."/>
            <person name="Roux S."/>
            <person name="Paez-Espino D."/>
            <person name="Jungbluth S."/>
            <person name="Walsh D.A."/>
            <person name="Denef V.J."/>
            <person name="McMahon K.D."/>
            <person name="Konstantinidis K.T."/>
            <person name="Eloe-Fadrosh E.A."/>
            <person name="Kyrpides N.C."/>
            <person name="Woyke T."/>
        </authorList>
    </citation>
    <scope>NUCLEOTIDE SEQUENCE</scope>
    <source>
        <strain evidence="9">GVMAG-M-3300023174-111</strain>
    </source>
</reference>
<dbReference type="GO" id="GO:0032301">
    <property type="term" value="C:MutSalpha complex"/>
    <property type="evidence" value="ECO:0007669"/>
    <property type="project" value="TreeGrafter"/>
</dbReference>
<dbReference type="InterPro" id="IPR007696">
    <property type="entry name" value="DNA_mismatch_repair_MutS_core"/>
</dbReference>
<dbReference type="SMART" id="SM00534">
    <property type="entry name" value="MUTSac"/>
    <property type="match status" value="1"/>
</dbReference>
<dbReference type="InterPro" id="IPR007695">
    <property type="entry name" value="DNA_mismatch_repair_MutS-lik_N"/>
</dbReference>
<dbReference type="Gene3D" id="3.40.1170.10">
    <property type="entry name" value="DNA repair protein MutS, domain I"/>
    <property type="match status" value="1"/>
</dbReference>
<feature type="domain" description="DNA mismatch repair protein MutS core" evidence="7">
    <location>
        <begin position="341"/>
        <end position="703"/>
    </location>
</feature>
<dbReference type="InterPro" id="IPR045076">
    <property type="entry name" value="MutS"/>
</dbReference>
<dbReference type="InterPro" id="IPR017261">
    <property type="entry name" value="DNA_mismatch_repair_MutS/MSH"/>
</dbReference>
<evidence type="ECO:0000259" key="7">
    <source>
        <dbReference type="SMART" id="SM00533"/>
    </source>
</evidence>
<dbReference type="InterPro" id="IPR036187">
    <property type="entry name" value="DNA_mismatch_repair_MutS_sf"/>
</dbReference>
<dbReference type="SUPFAM" id="SSF48334">
    <property type="entry name" value="DNA repair protein MutS, domain III"/>
    <property type="match status" value="1"/>
</dbReference>
<accession>A0A6C0D4J8</accession>
<sequence length="1008" mass="115892">MPPKKNTKSVTRDDGEVSTSQEYFNLTKEYEEKYGKNTVVLMQVGSFFEVYGVKNEETGDITQSNILEFSNICQMNIADKRVCYGNQKVVMAGFPTYAIDKHVSVLTNAGYTVPVFIQHKEGNSVIHKLDKVYSTGTYISYDTDSSIKITNNIMCIWLETFPSKHNNHKIIVYGAAIVNIFTGKSNIFQHETQFYMNTTTFDELEKFVSVFSPSEVVIVSNFEQRDIETIIQYSGIQTHVIHKVHTNEQKAVNCASQKYMKHIISEFFDEDTYDVCSEFRENCMATQAFCYLLNFMQEHNPDLVRKMSLPDLNNTTDRLILANHTLAQLNIIQVDAGDGKGQYSSVLSLLNKCCSAMGKRKFQYQLLNPTFNEEWLQYEYDITNHMLLEHNFVFIEKCRKQLSQIRDIEKICRQLVMKKMYPSSMYHLYSSIGRVQQINDMFMDDSYICDYLCSNISRNENQNSYQFMKEGCFAIHEFLNSHFNMDLCRYCDSSVQFSDNIIKHGISMELDALIEEQNECKRTFDLIHEYFNSIMGETDKADVEYVRVHETEKSGVTLQITIKRSQILRKLLDQPDKNKNNEIITLANGQSFSSKDVKFVKASVSNMELEFPLLHDTCKKLLALKEKVNQRIAIVYSEVLVQFENLYFDSLETIAEYVSMIDIMQCKAYVAKTYNYCCPIIGNSETGSFVDAKGLRHCLIEHIQQNEIYVTNDILLKETGILLYGTNAVGKTSLIRALGIATVMAQAGLFVPCSSFLYKPYTAIFSRILGNDNIFKGLSTFAVEMSELRIILKMANERSMILGDELCSGTEMESALSIFVTGLMRLHALRCSFIFATHFHEIIEYDEIKELGRLYLNHMAVRYDRELDCIIYDRKLKEGSGPRIYGLEVCKALHLETDFLESAYAIRNKYYPESRGELANTLTVYNTHKIRGKCEICKKEIGEEMHHMQQQKDADANGFIGSFHKNHKANLLTVCESCHQDIHSSPNEKKKKPSPTIRKKTTSGYILE</sequence>
<dbReference type="Gene3D" id="3.40.50.300">
    <property type="entry name" value="P-loop containing nucleotide triphosphate hydrolases"/>
    <property type="match status" value="1"/>
</dbReference>
<keyword evidence="3" id="KW-0227">DNA damage</keyword>
<dbReference type="PANTHER" id="PTHR11361">
    <property type="entry name" value="DNA MISMATCH REPAIR PROTEIN MUTS FAMILY MEMBER"/>
    <property type="match status" value="1"/>
</dbReference>
<keyword evidence="5" id="KW-0238">DNA-binding</keyword>
<evidence type="ECO:0008006" key="10">
    <source>
        <dbReference type="Google" id="ProtNLM"/>
    </source>
</evidence>
<keyword evidence="4" id="KW-0067">ATP-binding</keyword>
<dbReference type="GO" id="GO:0140664">
    <property type="term" value="F:ATP-dependent DNA damage sensor activity"/>
    <property type="evidence" value="ECO:0007669"/>
    <property type="project" value="InterPro"/>
</dbReference>
<dbReference type="GO" id="GO:0005524">
    <property type="term" value="F:ATP binding"/>
    <property type="evidence" value="ECO:0007669"/>
    <property type="project" value="UniProtKB-KW"/>
</dbReference>
<evidence type="ECO:0000256" key="3">
    <source>
        <dbReference type="ARBA" id="ARBA00022763"/>
    </source>
</evidence>
<proteinExistence type="inferred from homology"/>
<comment type="similarity">
    <text evidence="1">Belongs to the DNA mismatch repair MutS family.</text>
</comment>
<dbReference type="InterPro" id="IPR000432">
    <property type="entry name" value="DNA_mismatch_repair_MutS_C"/>
</dbReference>
<dbReference type="GO" id="GO:0030983">
    <property type="term" value="F:mismatched DNA binding"/>
    <property type="evidence" value="ECO:0007669"/>
    <property type="project" value="InterPro"/>
</dbReference>
<dbReference type="PANTHER" id="PTHR11361:SF148">
    <property type="entry name" value="DNA MISMATCH REPAIR PROTEIN MSH6"/>
    <property type="match status" value="1"/>
</dbReference>
<keyword evidence="2" id="KW-0547">Nucleotide-binding</keyword>
<dbReference type="Pfam" id="PF01624">
    <property type="entry name" value="MutS_I"/>
    <property type="match status" value="1"/>
</dbReference>
<dbReference type="Gene3D" id="1.10.1420.10">
    <property type="match status" value="2"/>
</dbReference>
<dbReference type="GO" id="GO:0006298">
    <property type="term" value="P:mismatch repair"/>
    <property type="evidence" value="ECO:0007669"/>
    <property type="project" value="InterPro"/>
</dbReference>
<dbReference type="InterPro" id="IPR027417">
    <property type="entry name" value="P-loop_NTPase"/>
</dbReference>
<organism evidence="9">
    <name type="scientific">viral metagenome</name>
    <dbReference type="NCBI Taxonomy" id="1070528"/>
    <lineage>
        <taxon>unclassified sequences</taxon>
        <taxon>metagenomes</taxon>
        <taxon>organismal metagenomes</taxon>
    </lineage>
</organism>
<dbReference type="AlphaFoldDB" id="A0A6C0D4J8"/>
<evidence type="ECO:0000256" key="4">
    <source>
        <dbReference type="ARBA" id="ARBA00022840"/>
    </source>
</evidence>
<evidence type="ECO:0000256" key="2">
    <source>
        <dbReference type="ARBA" id="ARBA00022741"/>
    </source>
</evidence>
<dbReference type="CDD" id="cd00085">
    <property type="entry name" value="HNHc"/>
    <property type="match status" value="1"/>
</dbReference>
<dbReference type="Pfam" id="PF05192">
    <property type="entry name" value="MutS_III"/>
    <property type="match status" value="1"/>
</dbReference>
<protein>
    <recommendedName>
        <fullName evidence="10">DNA mismatch repair proteins mutS family domain-containing protein</fullName>
    </recommendedName>
</protein>
<evidence type="ECO:0000256" key="1">
    <source>
        <dbReference type="ARBA" id="ARBA00006271"/>
    </source>
</evidence>
<dbReference type="EMBL" id="MN739531">
    <property type="protein sequence ID" value="QHT11190.1"/>
    <property type="molecule type" value="Genomic_DNA"/>
</dbReference>
<evidence type="ECO:0000256" key="5">
    <source>
        <dbReference type="ARBA" id="ARBA00023125"/>
    </source>
</evidence>
<feature type="compositionally biased region" description="Basic residues" evidence="6">
    <location>
        <begin position="989"/>
        <end position="1001"/>
    </location>
</feature>
<evidence type="ECO:0000313" key="9">
    <source>
        <dbReference type="EMBL" id="QHT11190.1"/>
    </source>
</evidence>
<dbReference type="SMART" id="SM00533">
    <property type="entry name" value="MUTSd"/>
    <property type="match status" value="1"/>
</dbReference>
<evidence type="ECO:0000259" key="8">
    <source>
        <dbReference type="SMART" id="SM00534"/>
    </source>
</evidence>
<dbReference type="SUPFAM" id="SSF53150">
    <property type="entry name" value="DNA repair protein MutS, domain II"/>
    <property type="match status" value="1"/>
</dbReference>
<dbReference type="InterPro" id="IPR036678">
    <property type="entry name" value="MutS_con_dom_sf"/>
</dbReference>
<dbReference type="SUPFAM" id="SSF55271">
    <property type="entry name" value="DNA repair protein MutS, domain I"/>
    <property type="match status" value="1"/>
</dbReference>
<feature type="region of interest" description="Disordered" evidence="6">
    <location>
        <begin position="982"/>
        <end position="1008"/>
    </location>
</feature>
<dbReference type="SUPFAM" id="SSF52540">
    <property type="entry name" value="P-loop containing nucleoside triphosphate hydrolases"/>
    <property type="match status" value="1"/>
</dbReference>
<feature type="domain" description="DNA mismatch repair proteins mutS family" evidence="8">
    <location>
        <begin position="718"/>
        <end position="908"/>
    </location>
</feature>
<dbReference type="PIRSF" id="PIRSF037677">
    <property type="entry name" value="DNA_mis_repair_Msh6"/>
    <property type="match status" value="1"/>
</dbReference>
<name>A0A6C0D4J8_9ZZZZ</name>
<dbReference type="Pfam" id="PF00488">
    <property type="entry name" value="MutS_V"/>
    <property type="match status" value="1"/>
</dbReference>